<comment type="similarity">
    <text evidence="1">Belongs to the short-chain fatty acyl-CoA assimilation regulator (ScfR) family.</text>
</comment>
<dbReference type="GO" id="GO:0003677">
    <property type="term" value="F:DNA binding"/>
    <property type="evidence" value="ECO:0007669"/>
    <property type="project" value="InterPro"/>
</dbReference>
<evidence type="ECO:0000313" key="6">
    <source>
        <dbReference type="Proteomes" id="UP001054892"/>
    </source>
</evidence>
<protein>
    <submittedName>
        <fullName evidence="3">XRE family transcriptional regulator</fullName>
    </submittedName>
</protein>
<evidence type="ECO:0000313" key="5">
    <source>
        <dbReference type="Proteomes" id="UP000509383"/>
    </source>
</evidence>
<dbReference type="RefSeq" id="WP_173172519.1">
    <property type="nucleotide sequence ID" value="NZ_AP023189.1"/>
</dbReference>
<accession>A0A6J4EAI8</accession>
<evidence type="ECO:0000313" key="3">
    <source>
        <dbReference type="EMBL" id="BCG26983.1"/>
    </source>
</evidence>
<dbReference type="InterPro" id="IPR010982">
    <property type="entry name" value="Lambda_DNA-bd_dom_sf"/>
</dbReference>
<dbReference type="AlphaFoldDB" id="A0A6J4EAI8"/>
<organism evidence="3 5">
    <name type="scientific">Pseudomonas tohonis</name>
    <dbReference type="NCBI Taxonomy" id="2725477"/>
    <lineage>
        <taxon>Bacteria</taxon>
        <taxon>Pseudomonadati</taxon>
        <taxon>Pseudomonadota</taxon>
        <taxon>Gammaproteobacteria</taxon>
        <taxon>Pseudomonadales</taxon>
        <taxon>Pseudomonadaceae</taxon>
        <taxon>Pseudomonas</taxon>
    </lineage>
</organism>
<dbReference type="CDD" id="cd00093">
    <property type="entry name" value="HTH_XRE"/>
    <property type="match status" value="1"/>
</dbReference>
<dbReference type="PANTHER" id="PTHR43236:SF1">
    <property type="entry name" value="BLL7220 PROTEIN"/>
    <property type="match status" value="1"/>
</dbReference>
<dbReference type="InterPro" id="IPR001387">
    <property type="entry name" value="Cro/C1-type_HTH"/>
</dbReference>
<dbReference type="EMBL" id="AP023189">
    <property type="protein sequence ID" value="BCG26983.1"/>
    <property type="molecule type" value="Genomic_DNA"/>
</dbReference>
<dbReference type="Pfam" id="PF06114">
    <property type="entry name" value="Peptidase_M78"/>
    <property type="match status" value="1"/>
</dbReference>
<evidence type="ECO:0000256" key="1">
    <source>
        <dbReference type="ARBA" id="ARBA00007227"/>
    </source>
</evidence>
<dbReference type="Proteomes" id="UP000509383">
    <property type="component" value="Chromosome"/>
</dbReference>
<evidence type="ECO:0000259" key="2">
    <source>
        <dbReference type="PROSITE" id="PS50943"/>
    </source>
</evidence>
<dbReference type="SMART" id="SM00530">
    <property type="entry name" value="HTH_XRE"/>
    <property type="match status" value="1"/>
</dbReference>
<dbReference type="PANTHER" id="PTHR43236">
    <property type="entry name" value="ANTITOXIN HIGA1"/>
    <property type="match status" value="1"/>
</dbReference>
<dbReference type="Gene3D" id="1.10.10.2910">
    <property type="match status" value="1"/>
</dbReference>
<name>A0A6J4EAI8_9PSED</name>
<dbReference type="KEGG" id="ptw:TUM18999_51740"/>
<keyword evidence="6" id="KW-1185">Reference proteome</keyword>
<proteinExistence type="inferred from homology"/>
<dbReference type="PROSITE" id="PS50943">
    <property type="entry name" value="HTH_CROC1"/>
    <property type="match status" value="1"/>
</dbReference>
<feature type="domain" description="HTH cro/C1-type" evidence="2">
    <location>
        <begin position="31"/>
        <end position="73"/>
    </location>
</feature>
<evidence type="ECO:0000313" key="4">
    <source>
        <dbReference type="EMBL" id="GJN50281.1"/>
    </source>
</evidence>
<dbReference type="Proteomes" id="UP001054892">
    <property type="component" value="Unassembled WGS sequence"/>
</dbReference>
<dbReference type="SUPFAM" id="SSF47413">
    <property type="entry name" value="lambda repressor-like DNA-binding domains"/>
    <property type="match status" value="1"/>
</dbReference>
<dbReference type="Gene3D" id="1.10.260.40">
    <property type="entry name" value="lambda repressor-like DNA-binding domains"/>
    <property type="match status" value="1"/>
</dbReference>
<sequence length="363" mass="40935">MLEVSKFRHGAIYPPGDTISDVLLEKGIGFSDFAEMLGGSQGYVDSLIKGDVRITEQLASRLSEVLGASPGFWLRREQQYVDFLEVMNQPLSEDDSQWLAELPVSSMQKYGWIPKTRSPARNLINCLSFFDVNNVAAWREIYRSTPDLAKFRTSQAFSPQLGAVAAWIKQCETEAEFLDCAQWDRERFLSSLSEIRRLTLEDDPSVFLPELQRICAQCGVAVVIARTPSGCQASGATKFLSADKALLMLSFRYLSDDHFWFTFFHEAGHLILHGEDSVFVEGADVVSDDRENEANTFSQNFLIPPEYAAELPSLKNNLRAIIRFSRKLGVSPGIVVGQLQHQGIIKPNHMQNLKIRYRWQGTD</sequence>
<dbReference type="EMBL" id="BQKM01000001">
    <property type="protein sequence ID" value="GJN50281.1"/>
    <property type="molecule type" value="Genomic_DNA"/>
</dbReference>
<dbReference type="InterPro" id="IPR010359">
    <property type="entry name" value="IrrE_HExxH"/>
</dbReference>
<reference evidence="3 5" key="1">
    <citation type="submission" date="2020-05" db="EMBL/GenBank/DDBJ databases">
        <title>Characterization of novel class B3 metallo-beta-lactamase from novel Pseudomonas species.</title>
        <authorList>
            <person name="Yamada K."/>
            <person name="Aoki K."/>
            <person name="Ishii Y."/>
        </authorList>
    </citation>
    <scope>NUCLEOTIDE SEQUENCE [LARGE SCALE GENOMIC DNA]</scope>
    <source>
        <strain evidence="3 5">TUM18999</strain>
        <strain evidence="4 6">TUM20286</strain>
    </source>
</reference>
<gene>
    <name evidence="3" type="ORF">TUM18999_51740</name>
    <name evidence="4" type="ORF">TUM20286_00330</name>
</gene>
<dbReference type="InterPro" id="IPR052345">
    <property type="entry name" value="Rad_response_metalloprotease"/>
</dbReference>